<reference evidence="1" key="1">
    <citation type="submission" date="2014-11" db="EMBL/GenBank/DDBJ databases">
        <authorList>
            <person name="Amaro Gonzalez C."/>
        </authorList>
    </citation>
    <scope>NUCLEOTIDE SEQUENCE</scope>
</reference>
<organism evidence="1">
    <name type="scientific">Anguilla anguilla</name>
    <name type="common">European freshwater eel</name>
    <name type="synonym">Muraena anguilla</name>
    <dbReference type="NCBI Taxonomy" id="7936"/>
    <lineage>
        <taxon>Eukaryota</taxon>
        <taxon>Metazoa</taxon>
        <taxon>Chordata</taxon>
        <taxon>Craniata</taxon>
        <taxon>Vertebrata</taxon>
        <taxon>Euteleostomi</taxon>
        <taxon>Actinopterygii</taxon>
        <taxon>Neopterygii</taxon>
        <taxon>Teleostei</taxon>
        <taxon>Anguilliformes</taxon>
        <taxon>Anguillidae</taxon>
        <taxon>Anguilla</taxon>
    </lineage>
</organism>
<name>A0A0E9S1Y0_ANGAN</name>
<proteinExistence type="predicted"/>
<evidence type="ECO:0000313" key="1">
    <source>
        <dbReference type="EMBL" id="JAH34685.1"/>
    </source>
</evidence>
<accession>A0A0E9S1Y0</accession>
<protein>
    <submittedName>
        <fullName evidence="1">Uncharacterized protein</fullName>
    </submittedName>
</protein>
<dbReference type="AlphaFoldDB" id="A0A0E9S1Y0"/>
<reference evidence="1" key="2">
    <citation type="journal article" date="2015" name="Fish Shellfish Immunol.">
        <title>Early steps in the European eel (Anguilla anguilla)-Vibrio vulnificus interaction in the gills: Role of the RtxA13 toxin.</title>
        <authorList>
            <person name="Callol A."/>
            <person name="Pajuelo D."/>
            <person name="Ebbesson L."/>
            <person name="Teles M."/>
            <person name="MacKenzie S."/>
            <person name="Amaro C."/>
        </authorList>
    </citation>
    <scope>NUCLEOTIDE SEQUENCE</scope>
</reference>
<dbReference type="EMBL" id="GBXM01073892">
    <property type="protein sequence ID" value="JAH34685.1"/>
    <property type="molecule type" value="Transcribed_RNA"/>
</dbReference>
<sequence length="93" mass="10266">MGGALIWGFCPSGHTVEQCTTHLAAIWPAPTPCTAPYFQAMLVFSPLPLAPPPFHWPNPSVHLLSAWKHRLFQEGEHIQNPRALAPFPFGEVV</sequence>